<evidence type="ECO:0000313" key="2">
    <source>
        <dbReference type="Proteomes" id="UP001187192"/>
    </source>
</evidence>
<gene>
    <name evidence="1" type="ORF">TIFTF001_012445</name>
</gene>
<accession>A0AA88A2C8</accession>
<dbReference type="Proteomes" id="UP001187192">
    <property type="component" value="Unassembled WGS sequence"/>
</dbReference>
<dbReference type="AlphaFoldDB" id="A0AA88A2C8"/>
<reference evidence="1" key="1">
    <citation type="submission" date="2023-07" db="EMBL/GenBank/DDBJ databases">
        <title>draft genome sequence of fig (Ficus carica).</title>
        <authorList>
            <person name="Takahashi T."/>
            <person name="Nishimura K."/>
        </authorList>
    </citation>
    <scope>NUCLEOTIDE SEQUENCE</scope>
</reference>
<sequence>MSTTAATITASLPKKLCQPLLVVAQRSFCLSSFSTPLNAVDLRSSIAKVRDRTNVGVDLLHASLKQR</sequence>
<proteinExistence type="predicted"/>
<name>A0AA88A2C8_FICCA</name>
<comment type="caution">
    <text evidence="1">The sequence shown here is derived from an EMBL/GenBank/DDBJ whole genome shotgun (WGS) entry which is preliminary data.</text>
</comment>
<protein>
    <submittedName>
        <fullName evidence="1">Uncharacterized protein</fullName>
    </submittedName>
</protein>
<evidence type="ECO:0000313" key="1">
    <source>
        <dbReference type="EMBL" id="GMN43237.1"/>
    </source>
</evidence>
<organism evidence="1 2">
    <name type="scientific">Ficus carica</name>
    <name type="common">Common fig</name>
    <dbReference type="NCBI Taxonomy" id="3494"/>
    <lineage>
        <taxon>Eukaryota</taxon>
        <taxon>Viridiplantae</taxon>
        <taxon>Streptophyta</taxon>
        <taxon>Embryophyta</taxon>
        <taxon>Tracheophyta</taxon>
        <taxon>Spermatophyta</taxon>
        <taxon>Magnoliopsida</taxon>
        <taxon>eudicotyledons</taxon>
        <taxon>Gunneridae</taxon>
        <taxon>Pentapetalae</taxon>
        <taxon>rosids</taxon>
        <taxon>fabids</taxon>
        <taxon>Rosales</taxon>
        <taxon>Moraceae</taxon>
        <taxon>Ficeae</taxon>
        <taxon>Ficus</taxon>
    </lineage>
</organism>
<keyword evidence="2" id="KW-1185">Reference proteome</keyword>
<dbReference type="EMBL" id="BTGU01000016">
    <property type="protein sequence ID" value="GMN43237.1"/>
    <property type="molecule type" value="Genomic_DNA"/>
</dbReference>